<proteinExistence type="predicted"/>
<dbReference type="AlphaFoldDB" id="A0A834WMD8"/>
<dbReference type="EMBL" id="JAAIUW010000008">
    <property type="protein sequence ID" value="KAF7822154.1"/>
    <property type="molecule type" value="Genomic_DNA"/>
</dbReference>
<feature type="compositionally biased region" description="Basic residues" evidence="1">
    <location>
        <begin position="33"/>
        <end position="50"/>
    </location>
</feature>
<keyword evidence="3" id="KW-1185">Reference proteome</keyword>
<evidence type="ECO:0000256" key="1">
    <source>
        <dbReference type="SAM" id="MobiDB-lite"/>
    </source>
</evidence>
<gene>
    <name evidence="2" type="ORF">G2W53_027609</name>
</gene>
<comment type="caution">
    <text evidence="2">The sequence shown here is derived from an EMBL/GenBank/DDBJ whole genome shotgun (WGS) entry which is preliminary data.</text>
</comment>
<protein>
    <submittedName>
        <fullName evidence="2">Uncharacterized protein</fullName>
    </submittedName>
</protein>
<name>A0A834WMD8_9FABA</name>
<reference evidence="2" key="1">
    <citation type="submission" date="2020-09" db="EMBL/GenBank/DDBJ databases">
        <title>Genome-Enabled Discovery of Anthraquinone Biosynthesis in Senna tora.</title>
        <authorList>
            <person name="Kang S.-H."/>
            <person name="Pandey R.P."/>
            <person name="Lee C.-M."/>
            <person name="Sim J.-S."/>
            <person name="Jeong J.-T."/>
            <person name="Choi B.-S."/>
            <person name="Jung M."/>
            <person name="Ginzburg D."/>
            <person name="Zhao K."/>
            <person name="Won S.Y."/>
            <person name="Oh T.-J."/>
            <person name="Yu Y."/>
            <person name="Kim N.-H."/>
            <person name="Lee O.R."/>
            <person name="Lee T.-H."/>
            <person name="Bashyal P."/>
            <person name="Kim T.-S."/>
            <person name="Lee W.-H."/>
            <person name="Kawkins C."/>
            <person name="Kim C.-K."/>
            <person name="Kim J.S."/>
            <person name="Ahn B.O."/>
            <person name="Rhee S.Y."/>
            <person name="Sohng J.K."/>
        </authorList>
    </citation>
    <scope>NUCLEOTIDE SEQUENCE</scope>
    <source>
        <tissue evidence="2">Leaf</tissue>
    </source>
</reference>
<sequence length="50" mass="5662">MNPIQEQIVKEGPGHVSQTSPSIEGPDESRIKSSVRMKKPKWKCVWKGNK</sequence>
<evidence type="ECO:0000313" key="3">
    <source>
        <dbReference type="Proteomes" id="UP000634136"/>
    </source>
</evidence>
<evidence type="ECO:0000313" key="2">
    <source>
        <dbReference type="EMBL" id="KAF7822154.1"/>
    </source>
</evidence>
<organism evidence="2 3">
    <name type="scientific">Senna tora</name>
    <dbReference type="NCBI Taxonomy" id="362788"/>
    <lineage>
        <taxon>Eukaryota</taxon>
        <taxon>Viridiplantae</taxon>
        <taxon>Streptophyta</taxon>
        <taxon>Embryophyta</taxon>
        <taxon>Tracheophyta</taxon>
        <taxon>Spermatophyta</taxon>
        <taxon>Magnoliopsida</taxon>
        <taxon>eudicotyledons</taxon>
        <taxon>Gunneridae</taxon>
        <taxon>Pentapetalae</taxon>
        <taxon>rosids</taxon>
        <taxon>fabids</taxon>
        <taxon>Fabales</taxon>
        <taxon>Fabaceae</taxon>
        <taxon>Caesalpinioideae</taxon>
        <taxon>Cassia clade</taxon>
        <taxon>Senna</taxon>
    </lineage>
</organism>
<dbReference type="Proteomes" id="UP000634136">
    <property type="component" value="Unassembled WGS sequence"/>
</dbReference>
<accession>A0A834WMD8</accession>
<feature type="region of interest" description="Disordered" evidence="1">
    <location>
        <begin position="1"/>
        <end position="50"/>
    </location>
</feature>